<accession>A0ABY0QQ78</accession>
<comment type="caution">
    <text evidence="1">The sequence shown here is derived from an EMBL/GenBank/DDBJ whole genome shotgun (WGS) entry which is preliminary data.</text>
</comment>
<organism evidence="1 2">
    <name type="scientific">Chryseobacterium taihuense</name>
    <dbReference type="NCBI Taxonomy" id="1141221"/>
    <lineage>
        <taxon>Bacteria</taxon>
        <taxon>Pseudomonadati</taxon>
        <taxon>Bacteroidota</taxon>
        <taxon>Flavobacteriia</taxon>
        <taxon>Flavobacteriales</taxon>
        <taxon>Weeksellaceae</taxon>
        <taxon>Chryseobacterium group</taxon>
        <taxon>Chryseobacterium</taxon>
    </lineage>
</organism>
<name>A0ABY0QQ78_9FLAO</name>
<dbReference type="Proteomes" id="UP000199242">
    <property type="component" value="Unassembled WGS sequence"/>
</dbReference>
<dbReference type="EMBL" id="FNHD01000001">
    <property type="protein sequence ID" value="SDL47486.1"/>
    <property type="molecule type" value="Genomic_DNA"/>
</dbReference>
<sequence>MPIMAHNKFNYLLFMKKLENLKNREIKDLSKFRGAGSTQMTERVEGKCVITDVIHYDDNGNEYFRKDITTVCPKLTDSIY</sequence>
<evidence type="ECO:0000313" key="2">
    <source>
        <dbReference type="Proteomes" id="UP000199242"/>
    </source>
</evidence>
<reference evidence="1 2" key="1">
    <citation type="submission" date="2016-10" db="EMBL/GenBank/DDBJ databases">
        <authorList>
            <person name="Varghese N."/>
            <person name="Submissions S."/>
        </authorList>
    </citation>
    <scope>NUCLEOTIDE SEQUENCE [LARGE SCALE GENOMIC DNA]</scope>
    <source>
        <strain evidence="1 2">CGMCC 1.10941</strain>
    </source>
</reference>
<evidence type="ECO:0000313" key="1">
    <source>
        <dbReference type="EMBL" id="SDL47486.1"/>
    </source>
</evidence>
<protein>
    <submittedName>
        <fullName evidence="1">Uncharacterized protein</fullName>
    </submittedName>
</protein>
<gene>
    <name evidence="1" type="ORF">SAMN05216273_101331</name>
</gene>
<keyword evidence="2" id="KW-1185">Reference proteome</keyword>
<proteinExistence type="predicted"/>